<protein>
    <submittedName>
        <fullName evidence="1">Uncharacterized protein</fullName>
    </submittedName>
</protein>
<keyword evidence="2" id="KW-1185">Reference proteome</keyword>
<accession>A0A1M5P972</accession>
<dbReference type="Proteomes" id="UP000184020">
    <property type="component" value="Unassembled WGS sequence"/>
</dbReference>
<sequence length="36" mass="4126">MVSFNLFTAEFLDTEKINAISVLIIKVFSLVITFNF</sequence>
<reference evidence="2" key="1">
    <citation type="submission" date="2016-11" db="EMBL/GenBank/DDBJ databases">
        <authorList>
            <person name="Varghese N."/>
            <person name="Submissions S."/>
        </authorList>
    </citation>
    <scope>NUCLEOTIDE SEQUENCE [LARGE SCALE GENOMIC DNA]</scope>
    <source>
        <strain evidence="2">DSM 17659</strain>
    </source>
</reference>
<name>A0A1M5P972_9FLAO</name>
<dbReference type="STRING" id="229205.SAMN05444372_11293"/>
<dbReference type="EMBL" id="FQWF01000012">
    <property type="protein sequence ID" value="SHG97783.1"/>
    <property type="molecule type" value="Genomic_DNA"/>
</dbReference>
<gene>
    <name evidence="1" type="ORF">SAMN05444372_11293</name>
</gene>
<dbReference type="AlphaFoldDB" id="A0A1M5P972"/>
<organism evidence="1 2">
    <name type="scientific">Flavobacterium micromati</name>
    <dbReference type="NCBI Taxonomy" id="229205"/>
    <lineage>
        <taxon>Bacteria</taxon>
        <taxon>Pseudomonadati</taxon>
        <taxon>Bacteroidota</taxon>
        <taxon>Flavobacteriia</taxon>
        <taxon>Flavobacteriales</taxon>
        <taxon>Flavobacteriaceae</taxon>
        <taxon>Flavobacterium</taxon>
    </lineage>
</organism>
<evidence type="ECO:0000313" key="2">
    <source>
        <dbReference type="Proteomes" id="UP000184020"/>
    </source>
</evidence>
<evidence type="ECO:0000313" key="1">
    <source>
        <dbReference type="EMBL" id="SHG97783.1"/>
    </source>
</evidence>
<proteinExistence type="predicted"/>